<keyword evidence="11" id="KW-1185">Reference proteome</keyword>
<evidence type="ECO:0000256" key="6">
    <source>
        <dbReference type="ARBA" id="ARBA00022917"/>
    </source>
</evidence>
<evidence type="ECO:0000256" key="3">
    <source>
        <dbReference type="ARBA" id="ARBA00022598"/>
    </source>
</evidence>
<comment type="similarity">
    <text evidence="1">Belongs to the class-I aminoacyl-tRNA synthetase family.</text>
</comment>
<dbReference type="InterPro" id="IPR014729">
    <property type="entry name" value="Rossmann-like_a/b/a_fold"/>
</dbReference>
<dbReference type="AlphaFoldDB" id="A0A7J7JPQ0"/>
<feature type="domain" description="Aminoacyl-tRNA synthetase class Ia" evidence="9">
    <location>
        <begin position="5"/>
        <end position="132"/>
    </location>
</feature>
<dbReference type="OrthoDB" id="629407at2759"/>
<evidence type="ECO:0000313" key="10">
    <source>
        <dbReference type="EMBL" id="KAF6027863.1"/>
    </source>
</evidence>
<dbReference type="Gene3D" id="3.40.50.620">
    <property type="entry name" value="HUPs"/>
    <property type="match status" value="1"/>
</dbReference>
<dbReference type="GO" id="GO:0005829">
    <property type="term" value="C:cytosol"/>
    <property type="evidence" value="ECO:0007669"/>
    <property type="project" value="TreeGrafter"/>
</dbReference>
<organism evidence="10 11">
    <name type="scientific">Bugula neritina</name>
    <name type="common">Brown bryozoan</name>
    <name type="synonym">Sertularia neritina</name>
    <dbReference type="NCBI Taxonomy" id="10212"/>
    <lineage>
        <taxon>Eukaryota</taxon>
        <taxon>Metazoa</taxon>
        <taxon>Spiralia</taxon>
        <taxon>Lophotrochozoa</taxon>
        <taxon>Bryozoa</taxon>
        <taxon>Gymnolaemata</taxon>
        <taxon>Cheilostomatida</taxon>
        <taxon>Flustrina</taxon>
        <taxon>Buguloidea</taxon>
        <taxon>Bugulidae</taxon>
        <taxon>Bugula</taxon>
    </lineage>
</organism>
<evidence type="ECO:0000313" key="11">
    <source>
        <dbReference type="Proteomes" id="UP000593567"/>
    </source>
</evidence>
<evidence type="ECO:0000256" key="8">
    <source>
        <dbReference type="ARBA" id="ARBA00029936"/>
    </source>
</evidence>
<dbReference type="Pfam" id="PF00133">
    <property type="entry name" value="tRNA-synt_1"/>
    <property type="match status" value="1"/>
</dbReference>
<keyword evidence="6" id="KW-0648">Protein biosynthesis</keyword>
<dbReference type="GO" id="GO:0005524">
    <property type="term" value="F:ATP binding"/>
    <property type="evidence" value="ECO:0007669"/>
    <property type="project" value="UniProtKB-KW"/>
</dbReference>
<reference evidence="10" key="1">
    <citation type="submission" date="2020-06" db="EMBL/GenBank/DDBJ databases">
        <title>Draft genome of Bugula neritina, a colonial animal packing powerful symbionts and potential medicines.</title>
        <authorList>
            <person name="Rayko M."/>
        </authorList>
    </citation>
    <scope>NUCLEOTIDE SEQUENCE [LARGE SCALE GENOMIC DNA]</scope>
    <source>
        <strain evidence="10">Kwan_BN1</strain>
    </source>
</reference>
<dbReference type="PANTHER" id="PTHR11946:SF109">
    <property type="entry name" value="VALINE--TRNA LIGASE"/>
    <property type="match status" value="1"/>
</dbReference>
<evidence type="ECO:0000256" key="7">
    <source>
        <dbReference type="ARBA" id="ARBA00023146"/>
    </source>
</evidence>
<keyword evidence="4" id="KW-0547">Nucleotide-binding</keyword>
<keyword evidence="5" id="KW-0067">ATP-binding</keyword>
<dbReference type="InterPro" id="IPR002300">
    <property type="entry name" value="aa-tRNA-synth_Ia"/>
</dbReference>
<protein>
    <recommendedName>
        <fullName evidence="2">valine--tRNA ligase</fullName>
        <ecNumber evidence="2">6.1.1.9</ecNumber>
    </recommendedName>
    <alternativeName>
        <fullName evidence="8">Valyl-tRNA synthetase</fullName>
    </alternativeName>
</protein>
<sequence>MQVVESGKLKIIPDYHTVTWYKWLRNSKDWCISRQLWWGHRIPAYFVQIQGQPKAEFRDNNYWVTGRSYEEALSKAAIKFNVHPDVISLSQDEDVLDTRFSSGIFPFSTMGGPDNTPNLQAYYPGNLLETGHPLLLGAPHGHDGTIPTREAYLQRGTSDHRKCLLLMSIIGEEISCITNECEMCCFDSHGTEYQMQLCLN</sequence>
<evidence type="ECO:0000256" key="4">
    <source>
        <dbReference type="ARBA" id="ARBA00022741"/>
    </source>
</evidence>
<evidence type="ECO:0000256" key="2">
    <source>
        <dbReference type="ARBA" id="ARBA00013169"/>
    </source>
</evidence>
<dbReference type="PANTHER" id="PTHR11946">
    <property type="entry name" value="VALYL-TRNA SYNTHETASES"/>
    <property type="match status" value="1"/>
</dbReference>
<dbReference type="EC" id="6.1.1.9" evidence="2"/>
<dbReference type="SUPFAM" id="SSF52374">
    <property type="entry name" value="Nucleotidylyl transferase"/>
    <property type="match status" value="1"/>
</dbReference>
<evidence type="ECO:0000256" key="1">
    <source>
        <dbReference type="ARBA" id="ARBA00005594"/>
    </source>
</evidence>
<evidence type="ECO:0000259" key="9">
    <source>
        <dbReference type="Pfam" id="PF00133"/>
    </source>
</evidence>
<evidence type="ECO:0000256" key="5">
    <source>
        <dbReference type="ARBA" id="ARBA00022840"/>
    </source>
</evidence>
<dbReference type="PRINTS" id="PR00986">
    <property type="entry name" value="TRNASYNTHVAL"/>
</dbReference>
<keyword evidence="3" id="KW-0436">Ligase</keyword>
<gene>
    <name evidence="10" type="ORF">EB796_013826</name>
</gene>
<dbReference type="GO" id="GO:0006438">
    <property type="term" value="P:valyl-tRNA aminoacylation"/>
    <property type="evidence" value="ECO:0007669"/>
    <property type="project" value="InterPro"/>
</dbReference>
<name>A0A7J7JPQ0_BUGNE</name>
<keyword evidence="7" id="KW-0030">Aminoacyl-tRNA synthetase</keyword>
<dbReference type="Proteomes" id="UP000593567">
    <property type="component" value="Unassembled WGS sequence"/>
</dbReference>
<dbReference type="GO" id="GO:0004832">
    <property type="term" value="F:valine-tRNA ligase activity"/>
    <property type="evidence" value="ECO:0007669"/>
    <property type="project" value="UniProtKB-EC"/>
</dbReference>
<accession>A0A7J7JPQ0</accession>
<dbReference type="EMBL" id="VXIV02002012">
    <property type="protein sequence ID" value="KAF6027863.1"/>
    <property type="molecule type" value="Genomic_DNA"/>
</dbReference>
<proteinExistence type="inferred from homology"/>
<comment type="caution">
    <text evidence="10">The sequence shown here is derived from an EMBL/GenBank/DDBJ whole genome shotgun (WGS) entry which is preliminary data.</text>
</comment>
<dbReference type="InterPro" id="IPR002303">
    <property type="entry name" value="Valyl-tRNA_ligase"/>
</dbReference>